<dbReference type="AlphaFoldDB" id="A0A9D4N502"/>
<organism evidence="1 2">
    <name type="scientific">Dreissena polymorpha</name>
    <name type="common">Zebra mussel</name>
    <name type="synonym">Mytilus polymorpha</name>
    <dbReference type="NCBI Taxonomy" id="45954"/>
    <lineage>
        <taxon>Eukaryota</taxon>
        <taxon>Metazoa</taxon>
        <taxon>Spiralia</taxon>
        <taxon>Lophotrochozoa</taxon>
        <taxon>Mollusca</taxon>
        <taxon>Bivalvia</taxon>
        <taxon>Autobranchia</taxon>
        <taxon>Heteroconchia</taxon>
        <taxon>Euheterodonta</taxon>
        <taxon>Imparidentia</taxon>
        <taxon>Neoheterodontei</taxon>
        <taxon>Myida</taxon>
        <taxon>Dreissenoidea</taxon>
        <taxon>Dreissenidae</taxon>
        <taxon>Dreissena</taxon>
    </lineage>
</organism>
<evidence type="ECO:0000313" key="2">
    <source>
        <dbReference type="Proteomes" id="UP000828390"/>
    </source>
</evidence>
<accession>A0A9D4N502</accession>
<name>A0A9D4N502_DREPO</name>
<evidence type="ECO:0008006" key="3">
    <source>
        <dbReference type="Google" id="ProtNLM"/>
    </source>
</evidence>
<comment type="caution">
    <text evidence="1">The sequence shown here is derived from an EMBL/GenBank/DDBJ whole genome shotgun (WGS) entry which is preliminary data.</text>
</comment>
<keyword evidence="2" id="KW-1185">Reference proteome</keyword>
<evidence type="ECO:0000313" key="1">
    <source>
        <dbReference type="EMBL" id="KAH3887948.1"/>
    </source>
</evidence>
<dbReference type="Gene3D" id="3.80.10.10">
    <property type="entry name" value="Ribonuclease Inhibitor"/>
    <property type="match status" value="1"/>
</dbReference>
<dbReference type="InterPro" id="IPR042655">
    <property type="entry name" value="LRC72"/>
</dbReference>
<proteinExistence type="predicted"/>
<sequence length="276" mass="32504">MASSELVIKENLEERNIKKDKDVEELYLADKNLTECIDLSAYKYLRCLWLNKNKLRKLTCVANNFQLRELYLQSNQLTDVYGSLQHLTCLEVLMLHNNQLTKLDRLVKEFKKMQTLKILNLFNNPVAQEPDYRLFVIHSVSSVELLDRQEVLKAEQEAAQKIYNQEQEKIRETIAFGRRSEGPPSLYYPGKEQHLTKFVPPRRYIKPDTNTRDLGNSFLRDSPLYATTDDACNARRLKKSVTLFTTFDWAKIPRLEERRQLNTVFDSPEIITHVYR</sequence>
<dbReference type="PROSITE" id="PS51450">
    <property type="entry name" value="LRR"/>
    <property type="match status" value="2"/>
</dbReference>
<reference evidence="1" key="1">
    <citation type="journal article" date="2019" name="bioRxiv">
        <title>The Genome of the Zebra Mussel, Dreissena polymorpha: A Resource for Invasive Species Research.</title>
        <authorList>
            <person name="McCartney M.A."/>
            <person name="Auch B."/>
            <person name="Kono T."/>
            <person name="Mallez S."/>
            <person name="Zhang Y."/>
            <person name="Obille A."/>
            <person name="Becker A."/>
            <person name="Abrahante J.E."/>
            <person name="Garbe J."/>
            <person name="Badalamenti J.P."/>
            <person name="Herman A."/>
            <person name="Mangelson H."/>
            <person name="Liachko I."/>
            <person name="Sullivan S."/>
            <person name="Sone E.D."/>
            <person name="Koren S."/>
            <person name="Silverstein K.A.T."/>
            <person name="Beckman K.B."/>
            <person name="Gohl D.M."/>
        </authorList>
    </citation>
    <scope>NUCLEOTIDE SEQUENCE</scope>
    <source>
        <strain evidence="1">Duluth1</strain>
        <tissue evidence="1">Whole animal</tissue>
    </source>
</reference>
<dbReference type="Proteomes" id="UP000828390">
    <property type="component" value="Unassembled WGS sequence"/>
</dbReference>
<dbReference type="EMBL" id="JAIWYP010000001">
    <property type="protein sequence ID" value="KAH3887948.1"/>
    <property type="molecule type" value="Genomic_DNA"/>
</dbReference>
<dbReference type="Pfam" id="PF14580">
    <property type="entry name" value="LRR_9"/>
    <property type="match status" value="1"/>
</dbReference>
<dbReference type="SUPFAM" id="SSF52075">
    <property type="entry name" value="Outer arm dynein light chain 1"/>
    <property type="match status" value="1"/>
</dbReference>
<dbReference type="PANTHER" id="PTHR46759">
    <property type="entry name" value="LEUCINE-RICH REPEAT-CONTAINING PROTEIN 72"/>
    <property type="match status" value="1"/>
</dbReference>
<reference evidence="1" key="2">
    <citation type="submission" date="2020-11" db="EMBL/GenBank/DDBJ databases">
        <authorList>
            <person name="McCartney M.A."/>
            <person name="Auch B."/>
            <person name="Kono T."/>
            <person name="Mallez S."/>
            <person name="Becker A."/>
            <person name="Gohl D.M."/>
            <person name="Silverstein K.A.T."/>
            <person name="Koren S."/>
            <person name="Bechman K.B."/>
            <person name="Herman A."/>
            <person name="Abrahante J.E."/>
            <person name="Garbe J."/>
        </authorList>
    </citation>
    <scope>NUCLEOTIDE SEQUENCE</scope>
    <source>
        <strain evidence="1">Duluth1</strain>
        <tissue evidence="1">Whole animal</tissue>
    </source>
</reference>
<dbReference type="InterPro" id="IPR032675">
    <property type="entry name" value="LRR_dom_sf"/>
</dbReference>
<dbReference type="InterPro" id="IPR001611">
    <property type="entry name" value="Leu-rich_rpt"/>
</dbReference>
<gene>
    <name evidence="1" type="ORF">DPMN_011970</name>
</gene>
<protein>
    <recommendedName>
        <fullName evidence="3">Leucine-rich repeat-containing protein 72</fullName>
    </recommendedName>
</protein>
<dbReference type="PANTHER" id="PTHR46759:SF1">
    <property type="entry name" value="LEUCINE-RICH REPEAT-CONTAINING PROTEIN 72"/>
    <property type="match status" value="1"/>
</dbReference>